<feature type="transmembrane region" description="Helical" evidence="2">
    <location>
        <begin position="179"/>
        <end position="203"/>
    </location>
</feature>
<keyword evidence="2" id="KW-0472">Membrane</keyword>
<keyword evidence="2" id="KW-1133">Transmembrane helix</keyword>
<name>A0AA35TJ13_GEOBA</name>
<protein>
    <submittedName>
        <fullName evidence="3">Uncharacterized protein</fullName>
    </submittedName>
</protein>
<feature type="region of interest" description="Disordered" evidence="1">
    <location>
        <begin position="212"/>
        <end position="232"/>
    </location>
</feature>
<sequence length="232" mass="25941">MSSKNNPRESYLRNRRVRAFSEKYETTPALRVAHLTQKYYIDISANQEAEFPLVDPYKHTDEFVEELKNTFSLEEGKNILYFTIPDIAMAYVMRESGSKATMMIYDRFLPALRFFLLAEGGPNRESARTRAVPDKVIAENSELYGGLVQGGNGSLAADDESCDAHCDMPGVSRPTEVPILFFLPILGVSVLVSVVVTVIVMCLREAGRKDAEEAEKEEQELIDAMASADDID</sequence>
<accession>A0AA35TJ13</accession>
<evidence type="ECO:0000313" key="4">
    <source>
        <dbReference type="Proteomes" id="UP001174909"/>
    </source>
</evidence>
<dbReference type="Proteomes" id="UP001174909">
    <property type="component" value="Unassembled WGS sequence"/>
</dbReference>
<keyword evidence="4" id="KW-1185">Reference proteome</keyword>
<evidence type="ECO:0000256" key="2">
    <source>
        <dbReference type="SAM" id="Phobius"/>
    </source>
</evidence>
<dbReference type="AlphaFoldDB" id="A0AA35TJ13"/>
<evidence type="ECO:0000313" key="3">
    <source>
        <dbReference type="EMBL" id="CAI8047841.1"/>
    </source>
</evidence>
<comment type="caution">
    <text evidence="3">The sequence shown here is derived from an EMBL/GenBank/DDBJ whole genome shotgun (WGS) entry which is preliminary data.</text>
</comment>
<keyword evidence="2" id="KW-0812">Transmembrane</keyword>
<dbReference type="EMBL" id="CASHTH010003683">
    <property type="protein sequence ID" value="CAI8047841.1"/>
    <property type="molecule type" value="Genomic_DNA"/>
</dbReference>
<evidence type="ECO:0000256" key="1">
    <source>
        <dbReference type="SAM" id="MobiDB-lite"/>
    </source>
</evidence>
<reference evidence="3" key="1">
    <citation type="submission" date="2023-03" db="EMBL/GenBank/DDBJ databases">
        <authorList>
            <person name="Steffen K."/>
            <person name="Cardenas P."/>
        </authorList>
    </citation>
    <scope>NUCLEOTIDE SEQUENCE</scope>
</reference>
<feature type="compositionally biased region" description="Acidic residues" evidence="1">
    <location>
        <begin position="212"/>
        <end position="221"/>
    </location>
</feature>
<proteinExistence type="predicted"/>
<organism evidence="3 4">
    <name type="scientific">Geodia barretti</name>
    <name type="common">Barrett's horny sponge</name>
    <dbReference type="NCBI Taxonomy" id="519541"/>
    <lineage>
        <taxon>Eukaryota</taxon>
        <taxon>Metazoa</taxon>
        <taxon>Porifera</taxon>
        <taxon>Demospongiae</taxon>
        <taxon>Heteroscleromorpha</taxon>
        <taxon>Tetractinellida</taxon>
        <taxon>Astrophorina</taxon>
        <taxon>Geodiidae</taxon>
        <taxon>Geodia</taxon>
    </lineage>
</organism>
<gene>
    <name evidence="3" type="ORF">GBAR_LOCUS26466</name>
</gene>